<dbReference type="KEGG" id="nkf:Nkreftii_003330"/>
<name>A0A7S8FH03_9BACT</name>
<dbReference type="Proteomes" id="UP000593737">
    <property type="component" value="Chromosome"/>
</dbReference>
<proteinExistence type="predicted"/>
<reference evidence="2 3" key="1">
    <citation type="journal article" date="2020" name="ISME J.">
        <title>Enrichment and physiological characterization of a novel comammox Nitrospira indicates ammonium inhibition of complete nitrification.</title>
        <authorList>
            <person name="Sakoula D."/>
            <person name="Koch H."/>
            <person name="Frank J."/>
            <person name="Jetten M.S.M."/>
            <person name="van Kessel M.A.H.J."/>
            <person name="Lucker S."/>
        </authorList>
    </citation>
    <scope>NUCLEOTIDE SEQUENCE [LARGE SCALE GENOMIC DNA]</scope>
    <source>
        <strain evidence="2">Comreactor17</strain>
    </source>
</reference>
<gene>
    <name evidence="2" type="ORF">Nkreftii_003330</name>
</gene>
<evidence type="ECO:0000313" key="2">
    <source>
        <dbReference type="EMBL" id="QPD05556.1"/>
    </source>
</evidence>
<feature type="domain" description="DUF5069" evidence="1">
    <location>
        <begin position="19"/>
        <end position="152"/>
    </location>
</feature>
<dbReference type="EMBL" id="CP047423">
    <property type="protein sequence ID" value="QPD05556.1"/>
    <property type="molecule type" value="Genomic_DNA"/>
</dbReference>
<dbReference type="Pfam" id="PF16798">
    <property type="entry name" value="DUF5069"/>
    <property type="match status" value="1"/>
</dbReference>
<organism evidence="2 3">
    <name type="scientific">Candidatus Nitrospira kreftii</name>
    <dbReference type="NCBI Taxonomy" id="2652173"/>
    <lineage>
        <taxon>Bacteria</taxon>
        <taxon>Pseudomonadati</taxon>
        <taxon>Nitrospirota</taxon>
        <taxon>Nitrospiria</taxon>
        <taxon>Nitrospirales</taxon>
        <taxon>Nitrospiraceae</taxon>
        <taxon>Nitrospira</taxon>
    </lineage>
</organism>
<dbReference type="InterPro" id="IPR031849">
    <property type="entry name" value="DUF5069"/>
</dbReference>
<accession>A0A7S8FH03</accession>
<evidence type="ECO:0000313" key="3">
    <source>
        <dbReference type="Proteomes" id="UP000593737"/>
    </source>
</evidence>
<dbReference type="AlphaFoldDB" id="A0A7S8FH03"/>
<protein>
    <recommendedName>
        <fullName evidence="1">DUF5069 domain-containing protein</fullName>
    </recommendedName>
</protein>
<sequence length="153" mass="17802">MKANHEKVKTFAKDLRTGYPRSPREKLGGFVIAARCVDKCRAFLLDINGEYNYWPCSLAGQWFSFTGITPEQFKDMVATGATDEELATWIGGHSKVKDPDEVLKWNNVMRDTRLSDMSLQAQQYLEEYVPKFVPNHRPVYVWFDVYDLEEKRL</sequence>
<evidence type="ECO:0000259" key="1">
    <source>
        <dbReference type="Pfam" id="PF16798"/>
    </source>
</evidence>